<keyword evidence="5" id="KW-0067">ATP-binding</keyword>
<dbReference type="AlphaFoldDB" id="A0A840V711"/>
<dbReference type="CDD" id="cd18808">
    <property type="entry name" value="SF1_C_Upf1"/>
    <property type="match status" value="1"/>
</dbReference>
<dbReference type="InterPro" id="IPR047187">
    <property type="entry name" value="SF1_C_Upf1"/>
</dbReference>
<dbReference type="InterPro" id="IPR027417">
    <property type="entry name" value="P-loop_NTPase"/>
</dbReference>
<dbReference type="InterPro" id="IPR041677">
    <property type="entry name" value="DNA2/NAM7_AAA_11"/>
</dbReference>
<evidence type="ECO:0000259" key="7">
    <source>
        <dbReference type="Pfam" id="PF13087"/>
    </source>
</evidence>
<dbReference type="SUPFAM" id="SSF52980">
    <property type="entry name" value="Restriction endonuclease-like"/>
    <property type="match status" value="1"/>
</dbReference>
<dbReference type="RefSeq" id="WP_183352323.1">
    <property type="nucleotide sequence ID" value="NZ_JACHEO010000028.1"/>
</dbReference>
<dbReference type="InterPro" id="IPR049468">
    <property type="entry name" value="Restrct_endonuc-II-like_dom"/>
</dbReference>
<dbReference type="Pfam" id="PF18741">
    <property type="entry name" value="MTES_1575"/>
    <property type="match status" value="1"/>
</dbReference>
<comment type="caution">
    <text evidence="9">The sequence shown here is derived from an EMBL/GenBank/DDBJ whole genome shotgun (WGS) entry which is preliminary data.</text>
</comment>
<keyword evidence="10" id="KW-1185">Reference proteome</keyword>
<keyword evidence="2" id="KW-0547">Nucleotide-binding</keyword>
<evidence type="ECO:0000313" key="9">
    <source>
        <dbReference type="EMBL" id="MBB5349539.1"/>
    </source>
</evidence>
<name>A0A840V711_9BACT</name>
<dbReference type="InterPro" id="IPR050534">
    <property type="entry name" value="Coronavir_polyprotein_1ab"/>
</dbReference>
<reference evidence="9 10" key="1">
    <citation type="submission" date="2020-08" db="EMBL/GenBank/DDBJ databases">
        <title>Genomic Encyclopedia of Type Strains, Phase IV (KMG-IV): sequencing the most valuable type-strain genomes for metagenomic binning, comparative biology and taxonomic classification.</title>
        <authorList>
            <person name="Goeker M."/>
        </authorList>
    </citation>
    <scope>NUCLEOTIDE SEQUENCE [LARGE SCALE GENOMIC DNA]</scope>
    <source>
        <strain evidence="9 10">DSM 28570</strain>
    </source>
</reference>
<dbReference type="InterPro" id="IPR011335">
    <property type="entry name" value="Restrct_endonuc-II-like"/>
</dbReference>
<evidence type="ECO:0000256" key="5">
    <source>
        <dbReference type="ARBA" id="ARBA00022840"/>
    </source>
</evidence>
<dbReference type="Proteomes" id="UP000539642">
    <property type="component" value="Unassembled WGS sequence"/>
</dbReference>
<proteinExistence type="inferred from homology"/>
<dbReference type="SUPFAM" id="SSF52540">
    <property type="entry name" value="P-loop containing nucleoside triphosphate hydrolases"/>
    <property type="match status" value="1"/>
</dbReference>
<dbReference type="GO" id="GO:0016787">
    <property type="term" value="F:hydrolase activity"/>
    <property type="evidence" value="ECO:0007669"/>
    <property type="project" value="UniProtKB-KW"/>
</dbReference>
<dbReference type="GO" id="GO:0004519">
    <property type="term" value="F:endonuclease activity"/>
    <property type="evidence" value="ECO:0007669"/>
    <property type="project" value="UniProtKB-KW"/>
</dbReference>
<accession>A0A840V711</accession>
<keyword evidence="3" id="KW-0378">Hydrolase</keyword>
<keyword evidence="9" id="KW-0540">Nuclease</keyword>
<keyword evidence="9" id="KW-0255">Endonuclease</keyword>
<feature type="domain" description="Restriction endonuclease type II-like" evidence="8">
    <location>
        <begin position="1081"/>
        <end position="1173"/>
    </location>
</feature>
<evidence type="ECO:0000256" key="2">
    <source>
        <dbReference type="ARBA" id="ARBA00022741"/>
    </source>
</evidence>
<dbReference type="Pfam" id="PF13086">
    <property type="entry name" value="AAA_11"/>
    <property type="match status" value="2"/>
</dbReference>
<feature type="domain" description="DNA2/NAM7 helicase helicase" evidence="6">
    <location>
        <begin position="781"/>
        <end position="818"/>
    </location>
</feature>
<feature type="domain" description="DNA2/NAM7 helicase-like C-terminal" evidence="7">
    <location>
        <begin position="849"/>
        <end position="1042"/>
    </location>
</feature>
<dbReference type="EMBL" id="JACHEO010000028">
    <property type="protein sequence ID" value="MBB5349539.1"/>
    <property type="molecule type" value="Genomic_DNA"/>
</dbReference>
<dbReference type="GO" id="GO:0005524">
    <property type="term" value="F:ATP binding"/>
    <property type="evidence" value="ECO:0007669"/>
    <property type="project" value="UniProtKB-KW"/>
</dbReference>
<protein>
    <submittedName>
        <fullName evidence="9">Very-short-patch-repair endonuclease</fullName>
    </submittedName>
</protein>
<dbReference type="GO" id="GO:0004386">
    <property type="term" value="F:helicase activity"/>
    <property type="evidence" value="ECO:0007669"/>
    <property type="project" value="UniProtKB-KW"/>
</dbReference>
<comment type="similarity">
    <text evidence="1">Belongs to the DNA2/NAM7 helicase family.</text>
</comment>
<evidence type="ECO:0000313" key="10">
    <source>
        <dbReference type="Proteomes" id="UP000539642"/>
    </source>
</evidence>
<evidence type="ECO:0000259" key="8">
    <source>
        <dbReference type="Pfam" id="PF18741"/>
    </source>
</evidence>
<dbReference type="PANTHER" id="PTHR43788">
    <property type="entry name" value="DNA2/NAM7 HELICASE FAMILY MEMBER"/>
    <property type="match status" value="1"/>
</dbReference>
<feature type="domain" description="DNA2/NAM7 helicase helicase" evidence="6">
    <location>
        <begin position="413"/>
        <end position="536"/>
    </location>
</feature>
<dbReference type="InterPro" id="IPR041679">
    <property type="entry name" value="DNA2/NAM7-like_C"/>
</dbReference>
<evidence type="ECO:0000259" key="6">
    <source>
        <dbReference type="Pfam" id="PF13086"/>
    </source>
</evidence>
<dbReference type="Pfam" id="PF13087">
    <property type="entry name" value="AAA_12"/>
    <property type="match status" value="1"/>
</dbReference>
<evidence type="ECO:0000256" key="1">
    <source>
        <dbReference type="ARBA" id="ARBA00007913"/>
    </source>
</evidence>
<sequence>MREFELEKNEYNRSMDCSYHQPLISLLHSTKRSLIPREIRLGLAAKGIRLPDHEIVANLRHLLKDGLVSHDKGRWQAYFKNTEMPATEGSTHPRISIPHISEEARTLLSTSQSSLAFSKIQSFSSDDLTSDDRINTLPGPWGNFRALVDYYRDCVRSDGCAEANALLSDLNEKFIFISASGQSFPRPGQSWSISIPLGEHLSRLIQRIGGQGEDSLLILGYPLQVVCVSKEGAPDLHFLKPIFYLPVNCTIGKGALTAQIEEAAYQVNLDWLQHSFNTPDKKRSFLSACGFFANESDGAAMVSNSSCPSIEHLTSTLAAFCAHRLAEPLLSTKVTSHPLQQPISTGIYNRSILIVANRPQYTKTLLRELSQIRDMPDTVLDQSALKFIFREKDVTIQDENISLKHHVADTISLNDGQRHAADSLLNEYLSVVTGPPGTGKSQVVSAVISNAYLQGRSVLFASRNHKAIDAVCDRCRDLQERPLITRCNSHDDPSLRMTFAKAIKQLMEGAIDQNALHKAIRLIDDLLPLLEDRQEKIRLAKVHEDWQERIGNLEQQQAFLEMGLPPECIDALSSIPQKFPVRPLQALASAISQTRKLEAPGSRDPWLAKWLTCIEIIPSWIRLKRALSAFPGITFPQNGFPTPSKLKVLHGNLTFLRDAANYCSLRQEAMALEPGIKKLPDHATLTEAIHALHQRIVELAPHALERRRAGVGGLASGEERETLANLRTVLNDLSTGMVAGSLQSAAYQVLNEQLPRLFNHFPCWAVTSLSVGSRIPMLPAIFDLVVIDEASQSDIPSSIPLLFRARRAGVVGDPQQLTHITGLTRAKDTFLRSRFGLSRLTDQRFSYVDTSLYNLFADTTGVMPVFLKSTYRSVFEIAEYSNELFYGGRLEVETDTSRLPEVPGLKPGLHWTEAEGDVKSGGISGAWCAIEVDIVATQVKALLDNGFRGTLGVVTPFREQANRIRDIIHDGNQRWELLQAVDFEVSTSHGFQGGERDVILFSLCAGPGMPQGALNFLRETANLFNVAVSRARAVLHVIGNQKWASRCGIRHIEKLACPVVTLPPNKRKSEGPWSPYDSPWEQKLCQALLQHGLSPIPQHPVANRRLDLALIRRDLQLDIEVDGASFHRNPDGTRKTDDIWRDIQLIGMGWKVLRFWVYQLREDMDGCVQKILNEWGVSHDG</sequence>
<dbReference type="Gene3D" id="3.40.960.10">
    <property type="entry name" value="VSR Endonuclease"/>
    <property type="match status" value="1"/>
</dbReference>
<gene>
    <name evidence="9" type="ORF">HNQ81_003295</name>
</gene>
<evidence type="ECO:0000256" key="4">
    <source>
        <dbReference type="ARBA" id="ARBA00022806"/>
    </source>
</evidence>
<keyword evidence="4" id="KW-0347">Helicase</keyword>
<dbReference type="PANTHER" id="PTHR43788:SF8">
    <property type="entry name" value="DNA-BINDING PROTEIN SMUBP-2"/>
    <property type="match status" value="1"/>
</dbReference>
<evidence type="ECO:0000256" key="3">
    <source>
        <dbReference type="ARBA" id="ARBA00022801"/>
    </source>
</evidence>
<dbReference type="Gene3D" id="3.40.50.300">
    <property type="entry name" value="P-loop containing nucleotide triphosphate hydrolases"/>
    <property type="match status" value="3"/>
</dbReference>
<organism evidence="9 10">
    <name type="scientific">Desulfoprunum benzoelyticum</name>
    <dbReference type="NCBI Taxonomy" id="1506996"/>
    <lineage>
        <taxon>Bacteria</taxon>
        <taxon>Pseudomonadati</taxon>
        <taxon>Thermodesulfobacteriota</taxon>
        <taxon>Desulfobulbia</taxon>
        <taxon>Desulfobulbales</taxon>
        <taxon>Desulfobulbaceae</taxon>
        <taxon>Desulfoprunum</taxon>
    </lineage>
</organism>